<dbReference type="AlphaFoldDB" id="A0A804PXN8"/>
<dbReference type="Proteomes" id="UP000007305">
    <property type="component" value="Chromosome 6"/>
</dbReference>
<feature type="region of interest" description="Disordered" evidence="1">
    <location>
        <begin position="76"/>
        <end position="232"/>
    </location>
</feature>
<dbReference type="EnsemblPlants" id="Zm00001eb274850_T001">
    <property type="protein sequence ID" value="Zm00001eb274850_P001"/>
    <property type="gene ID" value="Zm00001eb274850"/>
</dbReference>
<dbReference type="OrthoDB" id="689315at2759"/>
<feature type="compositionally biased region" description="Basic residues" evidence="1">
    <location>
        <begin position="217"/>
        <end position="232"/>
    </location>
</feature>
<gene>
    <name evidence="2" type="primary">LOC100285613</name>
</gene>
<feature type="compositionally biased region" description="Gly residues" evidence="1">
    <location>
        <begin position="82"/>
        <end position="108"/>
    </location>
</feature>
<keyword evidence="3" id="KW-1185">Reference proteome</keyword>
<accession>A0A804PXN8</accession>
<feature type="compositionally biased region" description="Basic and acidic residues" evidence="1">
    <location>
        <begin position="114"/>
        <end position="127"/>
    </location>
</feature>
<name>A0A804PXN8_MAIZE</name>
<feature type="region of interest" description="Disordered" evidence="1">
    <location>
        <begin position="51"/>
        <end position="70"/>
    </location>
</feature>
<evidence type="ECO:0000313" key="3">
    <source>
        <dbReference type="Proteomes" id="UP000007305"/>
    </source>
</evidence>
<feature type="compositionally biased region" description="Gly residues" evidence="1">
    <location>
        <begin position="132"/>
        <end position="146"/>
    </location>
</feature>
<proteinExistence type="predicted"/>
<feature type="compositionally biased region" description="Low complexity" evidence="1">
    <location>
        <begin position="163"/>
        <end position="176"/>
    </location>
</feature>
<dbReference type="Gramene" id="Zm00001eb274850_T001">
    <property type="protein sequence ID" value="Zm00001eb274850_P001"/>
    <property type="gene ID" value="Zm00001eb274850"/>
</dbReference>
<evidence type="ECO:0000313" key="2">
    <source>
        <dbReference type="EnsemblPlants" id="Zm00001eb274850_P001"/>
    </source>
</evidence>
<sequence length="321" mass="33216">IWIRTRLEAKTNSLSLALAHGRRYVPLPRAAGHATGQARGERSRAPRLLVADGGDIHDQSGASQRGRCGRRRSLCARDGGRGEGGVGGEGGGSAAGRVRGAGRGGRAAGGAQHADGDGAARPEEGHRQGRPGALGAGDGGRVGGGLPPAAAAQVPLPRPPPQRQGSGLDVPPARQGVRVRDVRDDGGGGAGVRGGAGRRARAAVDQALQHLHPLLRAGRRQPRARDAGRRRHRRPLRRLRAQRLPPLLLLVARLAAAAGDLRRALDLSAQGVSWAGRASPENLTLGRHEAQLQADGAIYKYPSMDATPTAAPIHQLVTSAT</sequence>
<reference evidence="2" key="2">
    <citation type="submission" date="2019-07" db="EMBL/GenBank/DDBJ databases">
        <authorList>
            <person name="Seetharam A."/>
            <person name="Woodhouse M."/>
            <person name="Cannon E."/>
        </authorList>
    </citation>
    <scope>NUCLEOTIDE SEQUENCE [LARGE SCALE GENOMIC DNA]</scope>
    <source>
        <strain evidence="2">cv. B73</strain>
    </source>
</reference>
<evidence type="ECO:0000256" key="1">
    <source>
        <dbReference type="SAM" id="MobiDB-lite"/>
    </source>
</evidence>
<dbReference type="InParanoid" id="A0A804PXN8"/>
<reference evidence="2" key="3">
    <citation type="submission" date="2021-05" db="UniProtKB">
        <authorList>
            <consortium name="EnsemblPlants"/>
        </authorList>
    </citation>
    <scope>IDENTIFICATION</scope>
    <source>
        <strain evidence="2">cv. B73</strain>
    </source>
</reference>
<reference evidence="3" key="1">
    <citation type="journal article" date="2009" name="Science">
        <title>The B73 maize genome: complexity, diversity, and dynamics.</title>
        <authorList>
            <person name="Schnable P.S."/>
            <person name="Ware D."/>
            <person name="Fulton R.S."/>
            <person name="Stein J.C."/>
            <person name="Wei F."/>
            <person name="Pasternak S."/>
            <person name="Liang C."/>
            <person name="Zhang J."/>
            <person name="Fulton L."/>
            <person name="Graves T.A."/>
            <person name="Minx P."/>
            <person name="Reily A.D."/>
            <person name="Courtney L."/>
            <person name="Kruchowski S.S."/>
            <person name="Tomlinson C."/>
            <person name="Strong C."/>
            <person name="Delehaunty K."/>
            <person name="Fronick C."/>
            <person name="Courtney B."/>
            <person name="Rock S.M."/>
            <person name="Belter E."/>
            <person name="Du F."/>
            <person name="Kim K."/>
            <person name="Abbott R.M."/>
            <person name="Cotton M."/>
            <person name="Levy A."/>
            <person name="Marchetto P."/>
            <person name="Ochoa K."/>
            <person name="Jackson S.M."/>
            <person name="Gillam B."/>
            <person name="Chen W."/>
            <person name="Yan L."/>
            <person name="Higginbotham J."/>
            <person name="Cardenas M."/>
            <person name="Waligorski J."/>
            <person name="Applebaum E."/>
            <person name="Phelps L."/>
            <person name="Falcone J."/>
            <person name="Kanchi K."/>
            <person name="Thane T."/>
            <person name="Scimone A."/>
            <person name="Thane N."/>
            <person name="Henke J."/>
            <person name="Wang T."/>
            <person name="Ruppert J."/>
            <person name="Shah N."/>
            <person name="Rotter K."/>
            <person name="Hodges J."/>
            <person name="Ingenthron E."/>
            <person name="Cordes M."/>
            <person name="Kohlberg S."/>
            <person name="Sgro J."/>
            <person name="Delgado B."/>
            <person name="Mead K."/>
            <person name="Chinwalla A."/>
            <person name="Leonard S."/>
            <person name="Crouse K."/>
            <person name="Collura K."/>
            <person name="Kudrna D."/>
            <person name="Currie J."/>
            <person name="He R."/>
            <person name="Angelova A."/>
            <person name="Rajasekar S."/>
            <person name="Mueller T."/>
            <person name="Lomeli R."/>
            <person name="Scara G."/>
            <person name="Ko A."/>
            <person name="Delaney K."/>
            <person name="Wissotski M."/>
            <person name="Lopez G."/>
            <person name="Campos D."/>
            <person name="Braidotti M."/>
            <person name="Ashley E."/>
            <person name="Golser W."/>
            <person name="Kim H."/>
            <person name="Lee S."/>
            <person name="Lin J."/>
            <person name="Dujmic Z."/>
            <person name="Kim W."/>
            <person name="Talag J."/>
            <person name="Zuccolo A."/>
            <person name="Fan C."/>
            <person name="Sebastian A."/>
            <person name="Kramer M."/>
            <person name="Spiegel L."/>
            <person name="Nascimento L."/>
            <person name="Zutavern T."/>
            <person name="Miller B."/>
            <person name="Ambroise C."/>
            <person name="Muller S."/>
            <person name="Spooner W."/>
            <person name="Narechania A."/>
            <person name="Ren L."/>
            <person name="Wei S."/>
            <person name="Kumari S."/>
            <person name="Faga B."/>
            <person name="Levy M.J."/>
            <person name="McMahan L."/>
            <person name="Van Buren P."/>
            <person name="Vaughn M.W."/>
            <person name="Ying K."/>
            <person name="Yeh C.-T."/>
            <person name="Emrich S.J."/>
            <person name="Jia Y."/>
            <person name="Kalyanaraman A."/>
            <person name="Hsia A.-P."/>
            <person name="Barbazuk W.B."/>
            <person name="Baucom R.S."/>
            <person name="Brutnell T.P."/>
            <person name="Carpita N.C."/>
            <person name="Chaparro C."/>
            <person name="Chia J.-M."/>
            <person name="Deragon J.-M."/>
            <person name="Estill J.C."/>
            <person name="Fu Y."/>
            <person name="Jeddeloh J.A."/>
            <person name="Han Y."/>
            <person name="Lee H."/>
            <person name="Li P."/>
            <person name="Lisch D.R."/>
            <person name="Liu S."/>
            <person name="Liu Z."/>
            <person name="Nagel D.H."/>
            <person name="McCann M.C."/>
            <person name="SanMiguel P."/>
            <person name="Myers A.M."/>
            <person name="Nettleton D."/>
            <person name="Nguyen J."/>
            <person name="Penning B.W."/>
            <person name="Ponnala L."/>
            <person name="Schneider K.L."/>
            <person name="Schwartz D.C."/>
            <person name="Sharma A."/>
            <person name="Soderlund C."/>
            <person name="Springer N.M."/>
            <person name="Sun Q."/>
            <person name="Wang H."/>
            <person name="Waterman M."/>
            <person name="Westerman R."/>
            <person name="Wolfgruber T.K."/>
            <person name="Yang L."/>
            <person name="Yu Y."/>
            <person name="Zhang L."/>
            <person name="Zhou S."/>
            <person name="Zhu Q."/>
            <person name="Bennetzen J.L."/>
            <person name="Dawe R.K."/>
            <person name="Jiang J."/>
            <person name="Jiang N."/>
            <person name="Presting G.G."/>
            <person name="Wessler S.R."/>
            <person name="Aluru S."/>
            <person name="Martienssen R.A."/>
            <person name="Clifton S.W."/>
            <person name="McCombie W.R."/>
            <person name="Wing R.A."/>
            <person name="Wilson R.K."/>
        </authorList>
    </citation>
    <scope>NUCLEOTIDE SEQUENCE [LARGE SCALE GENOMIC DNA]</scope>
    <source>
        <strain evidence="3">cv. B73</strain>
    </source>
</reference>
<protein>
    <submittedName>
        <fullName evidence="2">Uncharacterized protein</fullName>
    </submittedName>
</protein>
<organism evidence="2 3">
    <name type="scientific">Zea mays</name>
    <name type="common">Maize</name>
    <dbReference type="NCBI Taxonomy" id="4577"/>
    <lineage>
        <taxon>Eukaryota</taxon>
        <taxon>Viridiplantae</taxon>
        <taxon>Streptophyta</taxon>
        <taxon>Embryophyta</taxon>
        <taxon>Tracheophyta</taxon>
        <taxon>Spermatophyta</taxon>
        <taxon>Magnoliopsida</taxon>
        <taxon>Liliopsida</taxon>
        <taxon>Poales</taxon>
        <taxon>Poaceae</taxon>
        <taxon>PACMAD clade</taxon>
        <taxon>Panicoideae</taxon>
        <taxon>Andropogonodae</taxon>
        <taxon>Andropogoneae</taxon>
        <taxon>Tripsacinae</taxon>
        <taxon>Zea</taxon>
    </lineage>
</organism>